<gene>
    <name evidence="1" type="ORF">HMPREF0971_00895</name>
</gene>
<accession>D1QPK4</accession>
<evidence type="ECO:0000313" key="1">
    <source>
        <dbReference type="EMBL" id="EFB32716.1"/>
    </source>
</evidence>
<proteinExistence type="predicted"/>
<protein>
    <submittedName>
        <fullName evidence="1">Uncharacterized protein</fullName>
    </submittedName>
</protein>
<sequence>MSFSVFILFIIDEKLNLEDFSPLGALPVNKSVSSFKRIAQKVFLHYFAQTSKRE</sequence>
<dbReference type="EMBL" id="ACUZ02000013">
    <property type="protein sequence ID" value="EFB32716.1"/>
    <property type="molecule type" value="Genomic_DNA"/>
</dbReference>
<reference evidence="1 2" key="1">
    <citation type="submission" date="2009-11" db="EMBL/GenBank/DDBJ databases">
        <authorList>
            <person name="Weinstock G."/>
            <person name="Sodergren E."/>
            <person name="Clifton S."/>
            <person name="Fulton L."/>
            <person name="Fulton B."/>
            <person name="Courtney L."/>
            <person name="Fronick C."/>
            <person name="Harrison M."/>
            <person name="Strong C."/>
            <person name="Farmer C."/>
            <person name="Delahaunty K."/>
            <person name="Markovic C."/>
            <person name="Hall O."/>
            <person name="Minx P."/>
            <person name="Tomlinson C."/>
            <person name="Mitreva M."/>
            <person name="Nelson J."/>
            <person name="Hou S."/>
            <person name="Wollam A."/>
            <person name="Pepin K.H."/>
            <person name="Johnson M."/>
            <person name="Bhonagiri V."/>
            <person name="Nash W.E."/>
            <person name="Warren W."/>
            <person name="Chinwalla A."/>
            <person name="Mardis E.R."/>
            <person name="Wilson R.K."/>
        </authorList>
    </citation>
    <scope>NUCLEOTIDE SEQUENCE [LARGE SCALE GENOMIC DNA]</scope>
    <source>
        <strain evidence="1 2">F0302</strain>
    </source>
</reference>
<dbReference type="Proteomes" id="UP000004079">
    <property type="component" value="Unassembled WGS sequence"/>
</dbReference>
<comment type="caution">
    <text evidence="1">The sequence shown here is derived from an EMBL/GenBank/DDBJ whole genome shotgun (WGS) entry which is preliminary data.</text>
</comment>
<dbReference type="HOGENOM" id="CLU_3046622_0_0_10"/>
<organism evidence="1 2">
    <name type="scientific">Segatella oris F0302</name>
    <dbReference type="NCBI Taxonomy" id="649760"/>
    <lineage>
        <taxon>Bacteria</taxon>
        <taxon>Pseudomonadati</taxon>
        <taxon>Bacteroidota</taxon>
        <taxon>Bacteroidia</taxon>
        <taxon>Bacteroidales</taxon>
        <taxon>Prevotellaceae</taxon>
        <taxon>Segatella</taxon>
    </lineage>
</organism>
<evidence type="ECO:0000313" key="2">
    <source>
        <dbReference type="Proteomes" id="UP000004079"/>
    </source>
</evidence>
<dbReference type="AlphaFoldDB" id="D1QPK4"/>
<name>D1QPK4_9BACT</name>
<dbReference type="STRING" id="649760.HMPREF0971_00895"/>